<protein>
    <submittedName>
        <fullName evidence="1">Uncharacterized protein</fullName>
    </submittedName>
</protein>
<evidence type="ECO:0000313" key="1">
    <source>
        <dbReference type="EMBL" id="KAH7903930.1"/>
    </source>
</evidence>
<dbReference type="Proteomes" id="UP000790377">
    <property type="component" value="Unassembled WGS sequence"/>
</dbReference>
<organism evidence="1 2">
    <name type="scientific">Hygrophoropsis aurantiaca</name>
    <dbReference type="NCBI Taxonomy" id="72124"/>
    <lineage>
        <taxon>Eukaryota</taxon>
        <taxon>Fungi</taxon>
        <taxon>Dikarya</taxon>
        <taxon>Basidiomycota</taxon>
        <taxon>Agaricomycotina</taxon>
        <taxon>Agaricomycetes</taxon>
        <taxon>Agaricomycetidae</taxon>
        <taxon>Boletales</taxon>
        <taxon>Coniophorineae</taxon>
        <taxon>Hygrophoropsidaceae</taxon>
        <taxon>Hygrophoropsis</taxon>
    </lineage>
</organism>
<sequence>IYAPNDTQENEEFWVELEDKLKQTPRPDVVLGDFNLVEDGLDRLPPHKDRERSVEALGNLKAYLGIQDGWRDENPDELAYTYTQSAAQGGRQSRIDRIYVRSNMLPFCKEWKIEPPGIPTDHQLISARISDNRLPYVGKGRWTLPLFVLKQKELSEEIIDLVAEMQFKMNDIKDKRTQLMNPQIIFKQFKEKAIKACRNAAKKSIPKIQLTIDRLSKQIKENMNDISIPEEERRLTG</sequence>
<keyword evidence="2" id="KW-1185">Reference proteome</keyword>
<feature type="non-terminal residue" evidence="1">
    <location>
        <position position="237"/>
    </location>
</feature>
<proteinExistence type="predicted"/>
<gene>
    <name evidence="1" type="ORF">BJ138DRAFT_979434</name>
</gene>
<feature type="non-terminal residue" evidence="1">
    <location>
        <position position="1"/>
    </location>
</feature>
<comment type="caution">
    <text evidence="1">The sequence shown here is derived from an EMBL/GenBank/DDBJ whole genome shotgun (WGS) entry which is preliminary data.</text>
</comment>
<evidence type="ECO:0000313" key="2">
    <source>
        <dbReference type="Proteomes" id="UP000790377"/>
    </source>
</evidence>
<accession>A0ACB7ZS81</accession>
<reference evidence="1" key="1">
    <citation type="journal article" date="2021" name="New Phytol.">
        <title>Evolutionary innovations through gain and loss of genes in the ectomycorrhizal Boletales.</title>
        <authorList>
            <person name="Wu G."/>
            <person name="Miyauchi S."/>
            <person name="Morin E."/>
            <person name="Kuo A."/>
            <person name="Drula E."/>
            <person name="Varga T."/>
            <person name="Kohler A."/>
            <person name="Feng B."/>
            <person name="Cao Y."/>
            <person name="Lipzen A."/>
            <person name="Daum C."/>
            <person name="Hundley H."/>
            <person name="Pangilinan J."/>
            <person name="Johnson J."/>
            <person name="Barry K."/>
            <person name="LaButti K."/>
            <person name="Ng V."/>
            <person name="Ahrendt S."/>
            <person name="Min B."/>
            <person name="Choi I.G."/>
            <person name="Park H."/>
            <person name="Plett J.M."/>
            <person name="Magnuson J."/>
            <person name="Spatafora J.W."/>
            <person name="Nagy L.G."/>
            <person name="Henrissat B."/>
            <person name="Grigoriev I.V."/>
            <person name="Yang Z.L."/>
            <person name="Xu J."/>
            <person name="Martin F.M."/>
        </authorList>
    </citation>
    <scope>NUCLEOTIDE SEQUENCE</scope>
    <source>
        <strain evidence="1">ATCC 28755</strain>
    </source>
</reference>
<name>A0ACB7ZS81_9AGAM</name>
<dbReference type="EMBL" id="MU268688">
    <property type="protein sequence ID" value="KAH7903930.1"/>
    <property type="molecule type" value="Genomic_DNA"/>
</dbReference>